<proteinExistence type="predicted"/>
<keyword evidence="2" id="KW-1185">Reference proteome</keyword>
<evidence type="ECO:0000313" key="2">
    <source>
        <dbReference type="Proteomes" id="UP000789366"/>
    </source>
</evidence>
<comment type="caution">
    <text evidence="1">The sequence shown here is derived from an EMBL/GenBank/DDBJ whole genome shotgun (WGS) entry which is preliminary data.</text>
</comment>
<reference evidence="1" key="1">
    <citation type="submission" date="2021-06" db="EMBL/GenBank/DDBJ databases">
        <authorList>
            <person name="Kallberg Y."/>
            <person name="Tangrot J."/>
            <person name="Rosling A."/>
        </authorList>
    </citation>
    <scope>NUCLEOTIDE SEQUENCE</scope>
    <source>
        <strain evidence="1">28 12/20/2015</strain>
    </source>
</reference>
<name>A0ACA9QDT2_9GLOM</name>
<gene>
    <name evidence="1" type="ORF">SPELUC_LOCUS14301</name>
</gene>
<evidence type="ECO:0000313" key="1">
    <source>
        <dbReference type="EMBL" id="CAG8748382.1"/>
    </source>
</evidence>
<protein>
    <submittedName>
        <fullName evidence="1">7229_t:CDS:1</fullName>
    </submittedName>
</protein>
<feature type="non-terminal residue" evidence="1">
    <location>
        <position position="1"/>
    </location>
</feature>
<dbReference type="EMBL" id="CAJVPW010041511">
    <property type="protein sequence ID" value="CAG8748382.1"/>
    <property type="molecule type" value="Genomic_DNA"/>
</dbReference>
<dbReference type="Proteomes" id="UP000789366">
    <property type="component" value="Unassembled WGS sequence"/>
</dbReference>
<feature type="non-terminal residue" evidence="1">
    <location>
        <position position="85"/>
    </location>
</feature>
<accession>A0ACA9QDT2</accession>
<sequence>VALTVAQKYEICNAKEKNLNIKNIDLASQYSIDNALNTEQDIDDHILKIKAKFFTDHFHIEDFHQSDDWLTGFKKHHGLHQFKKE</sequence>
<organism evidence="1 2">
    <name type="scientific">Cetraspora pellucida</name>
    <dbReference type="NCBI Taxonomy" id="1433469"/>
    <lineage>
        <taxon>Eukaryota</taxon>
        <taxon>Fungi</taxon>
        <taxon>Fungi incertae sedis</taxon>
        <taxon>Mucoromycota</taxon>
        <taxon>Glomeromycotina</taxon>
        <taxon>Glomeromycetes</taxon>
        <taxon>Diversisporales</taxon>
        <taxon>Gigasporaceae</taxon>
        <taxon>Cetraspora</taxon>
    </lineage>
</organism>